<dbReference type="AlphaFoldDB" id="A0A0T9U4G9"/>
<accession>A0A0T9U4G9</accession>
<dbReference type="EMBL" id="CQEH01000025">
    <property type="protein sequence ID" value="CNL65438.1"/>
    <property type="molecule type" value="Genomic_DNA"/>
</dbReference>
<reference evidence="2 3" key="1">
    <citation type="submission" date="2015-03" db="EMBL/GenBank/DDBJ databases">
        <authorList>
            <consortium name="Pathogen Informatics"/>
            <person name="Murphy D."/>
        </authorList>
    </citation>
    <scope>NUCLEOTIDE SEQUENCE [LARGE SCALE GENOMIC DNA]</scope>
    <source>
        <strain evidence="2 3">IP08791</strain>
    </source>
</reference>
<protein>
    <submittedName>
        <fullName evidence="1">Type III secretion system chaperone SseA</fullName>
    </submittedName>
</protein>
<proteinExistence type="predicted"/>
<evidence type="ECO:0000313" key="4">
    <source>
        <dbReference type="Proteomes" id="UP000041595"/>
    </source>
</evidence>
<dbReference type="RefSeq" id="WP_042546406.1">
    <property type="nucleotide sequence ID" value="NZ_CABHQA010000041.1"/>
</dbReference>
<gene>
    <name evidence="1" type="ORF">ERS137965_02316</name>
    <name evidence="2" type="ORF">ERS137966_03811</name>
</gene>
<keyword evidence="3" id="KW-1185">Reference proteome</keyword>
<evidence type="ECO:0000313" key="1">
    <source>
        <dbReference type="EMBL" id="CNL19191.1"/>
    </source>
</evidence>
<dbReference type="STRING" id="1453495.AT01_1129"/>
<organism evidence="1 4">
    <name type="scientific">Yersinia aldovae</name>
    <dbReference type="NCBI Taxonomy" id="29483"/>
    <lineage>
        <taxon>Bacteria</taxon>
        <taxon>Pseudomonadati</taxon>
        <taxon>Pseudomonadota</taxon>
        <taxon>Gammaproteobacteria</taxon>
        <taxon>Enterobacterales</taxon>
        <taxon>Yersiniaceae</taxon>
        <taxon>Yersinia</taxon>
    </lineage>
</organism>
<dbReference type="GeneID" id="45570345"/>
<dbReference type="Proteomes" id="UP000038647">
    <property type="component" value="Unassembled WGS sequence"/>
</dbReference>
<dbReference type="Proteomes" id="UP000041595">
    <property type="component" value="Unassembled WGS sequence"/>
</dbReference>
<dbReference type="EMBL" id="CQEJ01000012">
    <property type="protein sequence ID" value="CNL19191.1"/>
    <property type="molecule type" value="Genomic_DNA"/>
</dbReference>
<sequence length="95" mass="10929">MKTTFEAEKRRIEREYSRLQKYFSQFTELKQSIAALVANAPTDPQAKRKLNQLNQLFPEGIDGMDHHARQDMKTLSVALKKLKSRINHAVSNSAN</sequence>
<name>A0A0T9U4G9_YERAL</name>
<evidence type="ECO:0000313" key="3">
    <source>
        <dbReference type="Proteomes" id="UP000038647"/>
    </source>
</evidence>
<reference evidence="1 4" key="2">
    <citation type="submission" date="2015-03" db="EMBL/GenBank/DDBJ databases">
        <authorList>
            <person name="Murphy D."/>
        </authorList>
    </citation>
    <scope>NUCLEOTIDE SEQUENCE [LARGE SCALE GENOMIC DNA]</scope>
    <source>
        <strain evidence="1 4">IP06005</strain>
    </source>
</reference>
<evidence type="ECO:0000313" key="2">
    <source>
        <dbReference type="EMBL" id="CNL65438.1"/>
    </source>
</evidence>
<dbReference type="OrthoDB" id="6637805at2"/>